<dbReference type="EMBL" id="JAUSTR010000011">
    <property type="protein sequence ID" value="MDQ0163234.1"/>
    <property type="molecule type" value="Genomic_DNA"/>
</dbReference>
<keyword evidence="6 11" id="KW-0547">Nucleotide-binding</keyword>
<keyword evidence="14" id="KW-1185">Reference proteome</keyword>
<comment type="caution">
    <text evidence="13">The sequence shown here is derived from an EMBL/GenBank/DDBJ whole genome shotgun (WGS) entry which is preliminary data.</text>
</comment>
<evidence type="ECO:0000256" key="9">
    <source>
        <dbReference type="ARBA" id="ARBA00030409"/>
    </source>
</evidence>
<dbReference type="CDD" id="cd01415">
    <property type="entry name" value="SAICAR_synt_PurC"/>
    <property type="match status" value="1"/>
</dbReference>
<comment type="pathway">
    <text evidence="1 11">Purine metabolism; IMP biosynthesis via de novo pathway; 5-amino-1-(5-phospho-D-ribosyl)imidazole-4-carboxamide from 5-amino-1-(5-phospho-D-ribosyl)imidazole-4-carboxylate: step 1/2.</text>
</comment>
<comment type="similarity">
    <text evidence="2 11">Belongs to the SAICAR synthetase family.</text>
</comment>
<dbReference type="PANTHER" id="PTHR43599:SF3">
    <property type="entry name" value="SI:DKEY-6E2.2"/>
    <property type="match status" value="1"/>
</dbReference>
<evidence type="ECO:0000256" key="11">
    <source>
        <dbReference type="HAMAP-Rule" id="MF_00137"/>
    </source>
</evidence>
<accession>A0ABT9VQS0</accession>
<organism evidence="13 14">
    <name type="scientific">Aeribacillus alveayuensis</name>
    <dbReference type="NCBI Taxonomy" id="279215"/>
    <lineage>
        <taxon>Bacteria</taxon>
        <taxon>Bacillati</taxon>
        <taxon>Bacillota</taxon>
        <taxon>Bacilli</taxon>
        <taxon>Bacillales</taxon>
        <taxon>Bacillaceae</taxon>
        <taxon>Aeribacillus</taxon>
    </lineage>
</organism>
<sequence>MNIQKGPLLYEGKAKKIYQTNENDVLYVVYKDSATAFNGEKKAEINGKGILNNEISSLLFEMLKEKGIPTHFIQRISSREQLVKRVSIIPLEVVVRNVVAGSLSKRLGLKEGIEIKKPIIEYYYKNDDLGDPFINQAHIELLEIATKEQLAKMEEIALKVNDILTKYFAEREVRLIDFKLEFGVAEDGTILLADEISPDTCRLWDAKTNEKLDKDVFRRDIGNLTDAYTEILKRLGGTVPCTK</sequence>
<evidence type="ECO:0000256" key="3">
    <source>
        <dbReference type="ARBA" id="ARBA00012217"/>
    </source>
</evidence>
<evidence type="ECO:0000256" key="7">
    <source>
        <dbReference type="ARBA" id="ARBA00022755"/>
    </source>
</evidence>
<dbReference type="InterPro" id="IPR050089">
    <property type="entry name" value="SAICAR_synthetase"/>
</dbReference>
<name>A0ABT9VQS0_9BACI</name>
<evidence type="ECO:0000313" key="13">
    <source>
        <dbReference type="EMBL" id="MDQ0163234.1"/>
    </source>
</evidence>
<dbReference type="Gene3D" id="3.30.200.20">
    <property type="entry name" value="Phosphorylase Kinase, domain 1"/>
    <property type="match status" value="1"/>
</dbReference>
<dbReference type="PANTHER" id="PTHR43599">
    <property type="entry name" value="MULTIFUNCTIONAL PROTEIN ADE2"/>
    <property type="match status" value="1"/>
</dbReference>
<gene>
    <name evidence="11" type="primary">purC</name>
    <name evidence="13" type="ORF">J2S06_002312</name>
</gene>
<dbReference type="SUPFAM" id="SSF56104">
    <property type="entry name" value="SAICAR synthase-like"/>
    <property type="match status" value="1"/>
</dbReference>
<evidence type="ECO:0000313" key="14">
    <source>
        <dbReference type="Proteomes" id="UP001225646"/>
    </source>
</evidence>
<dbReference type="GO" id="GO:0004639">
    <property type="term" value="F:phosphoribosylaminoimidazolesuccinocarboxamide synthase activity"/>
    <property type="evidence" value="ECO:0007669"/>
    <property type="project" value="UniProtKB-EC"/>
</dbReference>
<dbReference type="PROSITE" id="PS01058">
    <property type="entry name" value="SAICAR_SYNTHETASE_2"/>
    <property type="match status" value="1"/>
</dbReference>
<protein>
    <recommendedName>
        <fullName evidence="4 11">Phosphoribosylaminoimidazole-succinocarboxamide synthase</fullName>
        <ecNumber evidence="3 11">6.3.2.6</ecNumber>
    </recommendedName>
    <alternativeName>
        <fullName evidence="9 11">SAICAR synthetase</fullName>
    </alternativeName>
</protein>
<dbReference type="InterPro" id="IPR001636">
    <property type="entry name" value="SAICAR_synth"/>
</dbReference>
<evidence type="ECO:0000256" key="10">
    <source>
        <dbReference type="ARBA" id="ARBA00048475"/>
    </source>
</evidence>
<dbReference type="PROSITE" id="PS01057">
    <property type="entry name" value="SAICAR_SYNTHETASE_1"/>
    <property type="match status" value="1"/>
</dbReference>
<reference evidence="13 14" key="1">
    <citation type="submission" date="2023-07" db="EMBL/GenBank/DDBJ databases">
        <title>Genomic Encyclopedia of Type Strains, Phase IV (KMG-IV): sequencing the most valuable type-strain genomes for metagenomic binning, comparative biology and taxonomic classification.</title>
        <authorList>
            <person name="Goeker M."/>
        </authorList>
    </citation>
    <scope>NUCLEOTIDE SEQUENCE [LARGE SCALE GENOMIC DNA]</scope>
    <source>
        <strain evidence="13 14">DSM 19092</strain>
    </source>
</reference>
<keyword evidence="8 11" id="KW-0067">ATP-binding</keyword>
<dbReference type="NCBIfam" id="TIGR00081">
    <property type="entry name" value="purC"/>
    <property type="match status" value="1"/>
</dbReference>
<feature type="domain" description="SAICAR synthetase/ADE2 N-terminal" evidence="12">
    <location>
        <begin position="8"/>
        <end position="234"/>
    </location>
</feature>
<evidence type="ECO:0000256" key="8">
    <source>
        <dbReference type="ARBA" id="ARBA00022840"/>
    </source>
</evidence>
<evidence type="ECO:0000256" key="1">
    <source>
        <dbReference type="ARBA" id="ARBA00004672"/>
    </source>
</evidence>
<proteinExistence type="inferred from homology"/>
<evidence type="ECO:0000256" key="2">
    <source>
        <dbReference type="ARBA" id="ARBA00010190"/>
    </source>
</evidence>
<dbReference type="HAMAP" id="MF_00137">
    <property type="entry name" value="SAICAR_synth"/>
    <property type="match status" value="1"/>
</dbReference>
<comment type="catalytic activity">
    <reaction evidence="10 11">
        <text>5-amino-1-(5-phospho-D-ribosyl)imidazole-4-carboxylate + L-aspartate + ATP = (2S)-2-[5-amino-1-(5-phospho-beta-D-ribosyl)imidazole-4-carboxamido]succinate + ADP + phosphate + 2 H(+)</text>
        <dbReference type="Rhea" id="RHEA:22628"/>
        <dbReference type="ChEBI" id="CHEBI:15378"/>
        <dbReference type="ChEBI" id="CHEBI:29991"/>
        <dbReference type="ChEBI" id="CHEBI:30616"/>
        <dbReference type="ChEBI" id="CHEBI:43474"/>
        <dbReference type="ChEBI" id="CHEBI:58443"/>
        <dbReference type="ChEBI" id="CHEBI:77657"/>
        <dbReference type="ChEBI" id="CHEBI:456216"/>
        <dbReference type="EC" id="6.3.2.6"/>
    </reaction>
</comment>
<dbReference type="InterPro" id="IPR033934">
    <property type="entry name" value="SAICAR_synt_PurC"/>
</dbReference>
<keyword evidence="5 11" id="KW-0436">Ligase</keyword>
<dbReference type="InterPro" id="IPR028923">
    <property type="entry name" value="SAICAR_synt/ADE2_N"/>
</dbReference>
<evidence type="ECO:0000256" key="4">
    <source>
        <dbReference type="ARBA" id="ARBA00016460"/>
    </source>
</evidence>
<dbReference type="EC" id="6.3.2.6" evidence="3 11"/>
<evidence type="ECO:0000256" key="5">
    <source>
        <dbReference type="ARBA" id="ARBA00022598"/>
    </source>
</evidence>
<evidence type="ECO:0000259" key="12">
    <source>
        <dbReference type="Pfam" id="PF01259"/>
    </source>
</evidence>
<dbReference type="Gene3D" id="3.30.470.20">
    <property type="entry name" value="ATP-grasp fold, B domain"/>
    <property type="match status" value="1"/>
</dbReference>
<dbReference type="Pfam" id="PF01259">
    <property type="entry name" value="SAICAR_synt"/>
    <property type="match status" value="1"/>
</dbReference>
<dbReference type="RefSeq" id="WP_419152382.1">
    <property type="nucleotide sequence ID" value="NZ_JAUSTR010000011.1"/>
</dbReference>
<dbReference type="InterPro" id="IPR018236">
    <property type="entry name" value="SAICAR_synthetase_CS"/>
</dbReference>
<dbReference type="Proteomes" id="UP001225646">
    <property type="component" value="Unassembled WGS sequence"/>
</dbReference>
<evidence type="ECO:0000256" key="6">
    <source>
        <dbReference type="ARBA" id="ARBA00022741"/>
    </source>
</evidence>
<keyword evidence="7 11" id="KW-0658">Purine biosynthesis</keyword>